<dbReference type="GO" id="GO:0008270">
    <property type="term" value="F:zinc ion binding"/>
    <property type="evidence" value="ECO:0007669"/>
    <property type="project" value="UniProtKB-KW"/>
</dbReference>
<dbReference type="PROSITE" id="PS50157">
    <property type="entry name" value="ZINC_FINGER_C2H2_2"/>
    <property type="match status" value="1"/>
</dbReference>
<dbReference type="InterPro" id="IPR013087">
    <property type="entry name" value="Znf_C2H2_type"/>
</dbReference>
<protein>
    <recommendedName>
        <fullName evidence="3">C2H2-type domain-containing protein</fullName>
    </recommendedName>
</protein>
<dbReference type="AlphaFoldDB" id="A0A7M5X860"/>
<name>A0A7M5X860_9CNID</name>
<dbReference type="PANTHER" id="PTHR48462">
    <property type="entry name" value="PROTEIN, PUTATIVE-RELATED"/>
    <property type="match status" value="1"/>
</dbReference>
<feature type="domain" description="C2H2-type" evidence="3">
    <location>
        <begin position="75"/>
        <end position="102"/>
    </location>
</feature>
<evidence type="ECO:0000259" key="3">
    <source>
        <dbReference type="PROSITE" id="PS50157"/>
    </source>
</evidence>
<keyword evidence="1" id="KW-0479">Metal-binding</keyword>
<evidence type="ECO:0000313" key="4">
    <source>
        <dbReference type="EnsemblMetazoa" id="CLYHEMP018339.1"/>
    </source>
</evidence>
<proteinExistence type="predicted"/>
<dbReference type="PANTHER" id="PTHR48462:SF1">
    <property type="entry name" value="PROTEIN, PUTATIVE-RELATED"/>
    <property type="match status" value="1"/>
</dbReference>
<accession>A0A7M5X860</accession>
<dbReference type="Proteomes" id="UP000594262">
    <property type="component" value="Unplaced"/>
</dbReference>
<feature type="compositionally biased region" description="Polar residues" evidence="2">
    <location>
        <begin position="107"/>
        <end position="121"/>
    </location>
</feature>
<evidence type="ECO:0000313" key="5">
    <source>
        <dbReference type="Proteomes" id="UP000594262"/>
    </source>
</evidence>
<feature type="compositionally biased region" description="Basic and acidic residues" evidence="2">
    <location>
        <begin position="91"/>
        <end position="105"/>
    </location>
</feature>
<dbReference type="PROSITE" id="PS00028">
    <property type="entry name" value="ZINC_FINGER_C2H2_1"/>
    <property type="match status" value="1"/>
</dbReference>
<dbReference type="EnsemblMetazoa" id="CLYHEMT018339.1">
    <property type="protein sequence ID" value="CLYHEMP018339.1"/>
    <property type="gene ID" value="CLYHEMG018339"/>
</dbReference>
<dbReference type="OrthoDB" id="5981853at2759"/>
<keyword evidence="5" id="KW-1185">Reference proteome</keyword>
<keyword evidence="1" id="KW-0862">Zinc</keyword>
<keyword evidence="1" id="KW-0863">Zinc-finger</keyword>
<feature type="region of interest" description="Disordered" evidence="2">
    <location>
        <begin position="85"/>
        <end position="132"/>
    </location>
</feature>
<evidence type="ECO:0000256" key="2">
    <source>
        <dbReference type="SAM" id="MobiDB-lite"/>
    </source>
</evidence>
<sequence>MADGCAKDELRISNSPEEENLNFTRNRVPMFTFNTIKKGESFLHLKPYKQQIRGTPTNELKVAIPDSQSVQEKGFQCRHCTRSFSSKTGRANHENAHARKNREESPAMQNSTVEEVTSQPHANPVPHPQPQINHIWGNHAKEDIYQIFRAMYSEIVLWRRNIFLVPSGANGKRFVGETTKWLQRWVDDSESYKNIALTVVMVMPALLLQKPSYKSTAKQHSLCLERRFRLWDEGDFDALMRESRTIQKALKMFPSKQRDAQFSKTFAKLVFMGKINAALKMLDKQEGGGVLNLSKDVIDSLKSKHPEAQEADESVLIHGPKPFVDPVMFESIDESTIVKSAIRTKGSSGPSGLDSDAWRRMLVSKNFGKFGSDLQKTLVVFAKKLCRENIETDGTSSSLEAYTSCRLIPLDKSPGVRPIGIGEVLRRIVGKAVISVIKPNILESSGDLQLCAGQKSGCEAAVHAMREIFEEEETDALLLVDARNAFNSINRKVLLHNIPYLCPVLATYVSNCYKVPSRLFVQGGLEISSTEGTTQGDPMSMPSYAIGILPLMDAINNNESVQQVAFADDLGGAGKLDRVRDWWEKVVSFGPSFGYYPEPSKSWLIVKESKLEKARETFEGTDIKLTTSGRKYLGGFIGRAEGKDEYVNGLVQQWCSQLKVLCDIAKSEPQSAYVAFIAGFKHKLTYHIRTIPDMHQYLAPFDLILDTIFIPAITDGHHCSADERLLLSLPPRKGGLSIPIFTTWSITEFSSSQKVTSNLSSRIKNQNASNVDIPDDAKVKREITKSKEDRENDTLNVLRERMSVEQRKANELASCKGASSWLTIIPIESEGFCLNKREFVDALCLRYRWTPKYLPINCACGLRFDVDHALSCPKGGFIHQRHDEMRNLLANLLSQVHTDVSIEPHLQPLTGESLPNSSNKTDEARLDVSARSFWQRGQLAFFDVRITNPFAKSHLNQKLQNTFRSNEQEKKRKYNNRIITVEHGSFSPFVMSPYGGQGRETEMIITTLAKKLSDKKDIEFGIMLNWLRTKLSYCLLRSAILCLRGSRTVRKLNIDMNEIEIHESTRRNF</sequence>
<organism evidence="4 5">
    <name type="scientific">Clytia hemisphaerica</name>
    <dbReference type="NCBI Taxonomy" id="252671"/>
    <lineage>
        <taxon>Eukaryota</taxon>
        <taxon>Metazoa</taxon>
        <taxon>Cnidaria</taxon>
        <taxon>Hydrozoa</taxon>
        <taxon>Hydroidolina</taxon>
        <taxon>Leptothecata</taxon>
        <taxon>Obeliida</taxon>
        <taxon>Clytiidae</taxon>
        <taxon>Clytia</taxon>
    </lineage>
</organism>
<reference evidence="4" key="1">
    <citation type="submission" date="2021-01" db="UniProtKB">
        <authorList>
            <consortium name="EnsemblMetazoa"/>
        </authorList>
    </citation>
    <scope>IDENTIFICATION</scope>
</reference>
<evidence type="ECO:0000256" key="1">
    <source>
        <dbReference type="PROSITE-ProRule" id="PRU00042"/>
    </source>
</evidence>